<sequence>MLKRLNERFATKSHLDTEKLNEYGFVPSAEEIHNPNLNFQQIQKMKQRFNFEGEFQCSLCPKKILDTKLDLQMHLGSKFHAENVKRYFKRNKKELEKKINETYKVRCKGISKYSSRFKKLTWLSHYFKVKNSLK</sequence>
<accession>A0A078B8X0</accession>
<gene>
    <name evidence="1" type="primary">Contig5748.g6153</name>
    <name evidence="1" type="ORF">STYLEM_20088</name>
</gene>
<dbReference type="Proteomes" id="UP000039865">
    <property type="component" value="Unassembled WGS sequence"/>
</dbReference>
<reference evidence="1 2" key="1">
    <citation type="submission" date="2014-06" db="EMBL/GenBank/DDBJ databases">
        <authorList>
            <person name="Swart Estienne"/>
        </authorList>
    </citation>
    <scope>NUCLEOTIDE SEQUENCE [LARGE SCALE GENOMIC DNA]</scope>
    <source>
        <strain evidence="1 2">130c</strain>
    </source>
</reference>
<name>A0A078B8X0_STYLE</name>
<proteinExistence type="predicted"/>
<dbReference type="InParanoid" id="A0A078B8X0"/>
<protein>
    <submittedName>
        <fullName evidence="1">Uncharacterized protein</fullName>
    </submittedName>
</protein>
<organism evidence="1 2">
    <name type="scientific">Stylonychia lemnae</name>
    <name type="common">Ciliate</name>
    <dbReference type="NCBI Taxonomy" id="5949"/>
    <lineage>
        <taxon>Eukaryota</taxon>
        <taxon>Sar</taxon>
        <taxon>Alveolata</taxon>
        <taxon>Ciliophora</taxon>
        <taxon>Intramacronucleata</taxon>
        <taxon>Spirotrichea</taxon>
        <taxon>Stichotrichia</taxon>
        <taxon>Sporadotrichida</taxon>
        <taxon>Oxytrichidae</taxon>
        <taxon>Stylonychinae</taxon>
        <taxon>Stylonychia</taxon>
    </lineage>
</organism>
<dbReference type="AlphaFoldDB" id="A0A078B8X0"/>
<dbReference type="EMBL" id="CCKQ01018936">
    <property type="protein sequence ID" value="CDW90940.1"/>
    <property type="molecule type" value="Genomic_DNA"/>
</dbReference>
<evidence type="ECO:0000313" key="2">
    <source>
        <dbReference type="Proteomes" id="UP000039865"/>
    </source>
</evidence>
<keyword evidence="2" id="KW-1185">Reference proteome</keyword>
<evidence type="ECO:0000313" key="1">
    <source>
        <dbReference type="EMBL" id="CDW90940.1"/>
    </source>
</evidence>